<organism evidence="2 3">
    <name type="scientific">Teratosphaeria destructans</name>
    <dbReference type="NCBI Taxonomy" id="418781"/>
    <lineage>
        <taxon>Eukaryota</taxon>
        <taxon>Fungi</taxon>
        <taxon>Dikarya</taxon>
        <taxon>Ascomycota</taxon>
        <taxon>Pezizomycotina</taxon>
        <taxon>Dothideomycetes</taxon>
        <taxon>Dothideomycetidae</taxon>
        <taxon>Mycosphaerellales</taxon>
        <taxon>Teratosphaeriaceae</taxon>
        <taxon>Teratosphaeria</taxon>
    </lineage>
</organism>
<evidence type="ECO:0000256" key="1">
    <source>
        <dbReference type="SAM" id="SignalP"/>
    </source>
</evidence>
<name>A0A9W7SSW2_9PEZI</name>
<gene>
    <name evidence="2" type="ORF">Tdes44962_MAKER02583</name>
</gene>
<reference evidence="2 3" key="2">
    <citation type="journal article" date="2021" name="Curr. Genet.">
        <title>Genetic response to nitrogen starvation in the aggressive Eucalyptus foliar pathogen Teratosphaeria destructans.</title>
        <authorList>
            <person name="Havenga M."/>
            <person name="Wingfield B.D."/>
            <person name="Wingfield M.J."/>
            <person name="Dreyer L.L."/>
            <person name="Roets F."/>
            <person name="Aylward J."/>
        </authorList>
    </citation>
    <scope>NUCLEOTIDE SEQUENCE [LARGE SCALE GENOMIC DNA]</scope>
    <source>
        <strain evidence="2">CMW44962</strain>
    </source>
</reference>
<keyword evidence="1" id="KW-0732">Signal</keyword>
<comment type="caution">
    <text evidence="2">The sequence shown here is derived from an EMBL/GenBank/DDBJ whole genome shotgun (WGS) entry which is preliminary data.</text>
</comment>
<protein>
    <submittedName>
        <fullName evidence="2">Uncharacterized protein</fullName>
    </submittedName>
</protein>
<dbReference type="AlphaFoldDB" id="A0A9W7SSW2"/>
<proteinExistence type="predicted"/>
<keyword evidence="3" id="KW-1185">Reference proteome</keyword>
<evidence type="ECO:0000313" key="3">
    <source>
        <dbReference type="Proteomes" id="UP001138500"/>
    </source>
</evidence>
<reference evidence="2 3" key="1">
    <citation type="journal article" date="2018" name="IMA Fungus">
        <title>IMA Genome-F 10: Nine draft genome sequences of Claviceps purpurea s.lat., including C. arundinis, C. humidiphila, and C. cf. spartinae, pseudomolecules for the pitch canker pathogen Fusarium circinatum, draft genome of Davidsoniella eucalypti, Grosmannia galeiformis, Quambalaria eucalypti, and Teratosphaeria destructans.</title>
        <authorList>
            <person name="Wingfield B.D."/>
            <person name="Liu M."/>
            <person name="Nguyen H.D."/>
            <person name="Lane F.A."/>
            <person name="Morgan S.W."/>
            <person name="De Vos L."/>
            <person name="Wilken P.M."/>
            <person name="Duong T.A."/>
            <person name="Aylward J."/>
            <person name="Coetzee M.P."/>
            <person name="Dadej K."/>
            <person name="De Beer Z.W."/>
            <person name="Findlay W."/>
            <person name="Havenga M."/>
            <person name="Kolarik M."/>
            <person name="Menzies J.G."/>
            <person name="Naidoo K."/>
            <person name="Pochopski O."/>
            <person name="Shoukouhi P."/>
            <person name="Santana Q.C."/>
            <person name="Seifert K.A."/>
            <person name="Soal N."/>
            <person name="Steenkamp E.T."/>
            <person name="Tatham C.T."/>
            <person name="van der Nest M.A."/>
            <person name="Wingfield M.J."/>
        </authorList>
    </citation>
    <scope>NUCLEOTIDE SEQUENCE [LARGE SCALE GENOMIC DNA]</scope>
    <source>
        <strain evidence="2">CMW44962</strain>
    </source>
</reference>
<dbReference type="EMBL" id="RIBY02001834">
    <property type="protein sequence ID" value="KAH9828033.1"/>
    <property type="molecule type" value="Genomic_DNA"/>
</dbReference>
<dbReference type="Proteomes" id="UP001138500">
    <property type="component" value="Unassembled WGS sequence"/>
</dbReference>
<feature type="signal peptide" evidence="1">
    <location>
        <begin position="1"/>
        <end position="17"/>
    </location>
</feature>
<dbReference type="OrthoDB" id="5345753at2759"/>
<feature type="chain" id="PRO_5040764238" evidence="1">
    <location>
        <begin position="18"/>
        <end position="488"/>
    </location>
</feature>
<evidence type="ECO:0000313" key="2">
    <source>
        <dbReference type="EMBL" id="KAH9828033.1"/>
    </source>
</evidence>
<accession>A0A9W7SSW2</accession>
<sequence length="488" mass="53481">MLRALAMTALMAALTIAANTPGHDCFDITGHNCPYDCSPESKDGLQAGCWAHLGMTDYINQWVLEHGREAGIAEKGFAQAYLSWSTKGYNGKTCNLITSETCDAPETDNSKYKNWQQFYTLWNIYAVHQFYNQYSNALSASQPLAASKMAQIVDKISPGVEKFVPTPLWLQTLQAAISWATVWVGPTLASIEAGFGTAGGIMIFGVAASSKTPPLGVLKQHYKQTAETRFQNLATIGSDLAGLVSEHQQQILKEVQAMLDNVESFIALCSPGGFSLRVTLSLTKESTALYKSMELFTISEALNANGMVITKSVGIDPRTVAKDTGEILCNGFGPAGNCYNWWYDSAHGNTYSFHDPREEPRGFTDLIDYIWGLDIVKDMGEIFLTEDCAGKNPDLDSTNLKPTCAVNVKTCEYSTCNSDIDDCCRSSSTSAADISFAEYDTKYSREQFTNCPSDPHWGDQCSSFANSQVLPASYLGPLLRKGNYCRHQ</sequence>